<evidence type="ECO:0000256" key="2">
    <source>
        <dbReference type="ARBA" id="ARBA00022857"/>
    </source>
</evidence>
<evidence type="ECO:0000313" key="6">
    <source>
        <dbReference type="Proteomes" id="UP000521872"/>
    </source>
</evidence>
<accession>A0A8H4VM84</accession>
<dbReference type="PRINTS" id="PR00081">
    <property type="entry name" value="GDHRDH"/>
</dbReference>
<dbReference type="SUPFAM" id="SSF51735">
    <property type="entry name" value="NAD(P)-binding Rossmann-fold domains"/>
    <property type="match status" value="1"/>
</dbReference>
<proteinExistence type="inferred from homology"/>
<dbReference type="AlphaFoldDB" id="A0A8H4VM84"/>
<keyword evidence="2" id="KW-0521">NADP</keyword>
<comment type="caution">
    <text evidence="5">The sequence shown here is derived from an EMBL/GenBank/DDBJ whole genome shotgun (WGS) entry which is preliminary data.</text>
</comment>
<dbReference type="Pfam" id="PF00106">
    <property type="entry name" value="adh_short"/>
    <property type="match status" value="1"/>
</dbReference>
<dbReference type="PANTHER" id="PTHR43490:SF99">
    <property type="entry name" value="SHORT-CHAIN DEHYDROGENASE_REDUCTASE"/>
    <property type="match status" value="1"/>
</dbReference>
<gene>
    <name evidence="5" type="ORF">D9613_002663</name>
</gene>
<evidence type="ECO:0000256" key="3">
    <source>
        <dbReference type="ARBA" id="ARBA00023002"/>
    </source>
</evidence>
<dbReference type="EMBL" id="JAACJL010000044">
    <property type="protein sequence ID" value="KAF4614742.1"/>
    <property type="molecule type" value="Genomic_DNA"/>
</dbReference>
<dbReference type="InterPro" id="IPR002347">
    <property type="entry name" value="SDR_fam"/>
</dbReference>
<name>A0A8H4VM84_9AGAR</name>
<sequence length="325" mass="35130">MVMSMSTNHHKSPQSQNMHQWVSLRPDISAICILLAIERRRGVGIKDLKDLTAPIILQNPKVQSPYTNISAYFENSTMSKVILVTGANSGIGYELVRLLAKKPEGHTVYLAARNASAGEEAQKKLHAEGLKNVKFIQLDVTQPASVHAAKEAIEKQEGGKLDVLVNNAGIAKMEENQSATTVQIDVLRATMETNFFGLVQTTNAFVPLLRKAALGSGSAVILNVSTDMASNAYQARPEAGLHVVAYNTSKAAANSYTIALFHELKKDGIKVNAVTPGFTTSKLNMFTPGGKSLEDGARCLLPFALLDESGPTGKFFDENGKEFAW</sequence>
<dbReference type="GO" id="GO:0016491">
    <property type="term" value="F:oxidoreductase activity"/>
    <property type="evidence" value="ECO:0007669"/>
    <property type="project" value="UniProtKB-KW"/>
</dbReference>
<comment type="similarity">
    <text evidence="1 4">Belongs to the short-chain dehydrogenases/reductases (SDR) family.</text>
</comment>
<evidence type="ECO:0000313" key="5">
    <source>
        <dbReference type="EMBL" id="KAF4614742.1"/>
    </source>
</evidence>
<dbReference type="Proteomes" id="UP000521872">
    <property type="component" value="Unassembled WGS sequence"/>
</dbReference>
<keyword evidence="6" id="KW-1185">Reference proteome</keyword>
<dbReference type="PANTHER" id="PTHR43490">
    <property type="entry name" value="(+)-NEOMENTHOL DEHYDROGENASE"/>
    <property type="match status" value="1"/>
</dbReference>
<protein>
    <recommendedName>
        <fullName evidence="7">NAD(P)-binding protein</fullName>
    </recommendedName>
</protein>
<reference evidence="5 6" key="1">
    <citation type="submission" date="2019-12" db="EMBL/GenBank/DDBJ databases">
        <authorList>
            <person name="Floudas D."/>
            <person name="Bentzer J."/>
            <person name="Ahren D."/>
            <person name="Johansson T."/>
            <person name="Persson P."/>
            <person name="Tunlid A."/>
        </authorList>
    </citation>
    <scope>NUCLEOTIDE SEQUENCE [LARGE SCALE GENOMIC DNA]</scope>
    <source>
        <strain evidence="5 6">CBS 102.39</strain>
    </source>
</reference>
<evidence type="ECO:0000256" key="4">
    <source>
        <dbReference type="RuleBase" id="RU000363"/>
    </source>
</evidence>
<keyword evidence="3" id="KW-0560">Oxidoreductase</keyword>
<dbReference type="InterPro" id="IPR036291">
    <property type="entry name" value="NAD(P)-bd_dom_sf"/>
</dbReference>
<organism evidence="5 6">
    <name type="scientific">Agrocybe pediades</name>
    <dbReference type="NCBI Taxonomy" id="84607"/>
    <lineage>
        <taxon>Eukaryota</taxon>
        <taxon>Fungi</taxon>
        <taxon>Dikarya</taxon>
        <taxon>Basidiomycota</taxon>
        <taxon>Agaricomycotina</taxon>
        <taxon>Agaricomycetes</taxon>
        <taxon>Agaricomycetidae</taxon>
        <taxon>Agaricales</taxon>
        <taxon>Agaricineae</taxon>
        <taxon>Strophariaceae</taxon>
        <taxon>Agrocybe</taxon>
    </lineage>
</organism>
<evidence type="ECO:0008006" key="7">
    <source>
        <dbReference type="Google" id="ProtNLM"/>
    </source>
</evidence>
<dbReference type="Gene3D" id="3.40.50.720">
    <property type="entry name" value="NAD(P)-binding Rossmann-like Domain"/>
    <property type="match status" value="1"/>
</dbReference>
<dbReference type="PRINTS" id="PR00080">
    <property type="entry name" value="SDRFAMILY"/>
</dbReference>
<evidence type="ECO:0000256" key="1">
    <source>
        <dbReference type="ARBA" id="ARBA00006484"/>
    </source>
</evidence>